<reference evidence="1" key="1">
    <citation type="submission" date="2020-08" db="EMBL/GenBank/DDBJ databases">
        <title>Multicomponent nature underlies the extraordinary mechanical properties of spider dragline silk.</title>
        <authorList>
            <person name="Kono N."/>
            <person name="Nakamura H."/>
            <person name="Mori M."/>
            <person name="Yoshida Y."/>
            <person name="Ohtoshi R."/>
            <person name="Malay A.D."/>
            <person name="Moran D.A.P."/>
            <person name="Tomita M."/>
            <person name="Numata K."/>
            <person name="Arakawa K."/>
        </authorList>
    </citation>
    <scope>NUCLEOTIDE SEQUENCE</scope>
</reference>
<organism evidence="1 2">
    <name type="scientific">Trichonephila clavipes</name>
    <name type="common">Golden silk orbweaver</name>
    <name type="synonym">Nephila clavipes</name>
    <dbReference type="NCBI Taxonomy" id="2585209"/>
    <lineage>
        <taxon>Eukaryota</taxon>
        <taxon>Metazoa</taxon>
        <taxon>Ecdysozoa</taxon>
        <taxon>Arthropoda</taxon>
        <taxon>Chelicerata</taxon>
        <taxon>Arachnida</taxon>
        <taxon>Araneae</taxon>
        <taxon>Araneomorphae</taxon>
        <taxon>Entelegynae</taxon>
        <taxon>Araneoidea</taxon>
        <taxon>Nephilidae</taxon>
        <taxon>Trichonephila</taxon>
    </lineage>
</organism>
<dbReference type="Proteomes" id="UP000887159">
    <property type="component" value="Unassembled WGS sequence"/>
</dbReference>
<gene>
    <name evidence="1" type="primary">X975_10654</name>
    <name evidence="1" type="ORF">TNCV_218711</name>
</gene>
<sequence>MLRGGTRNSNESFNSTVWKYCPKTSGSSKRIVDFAVNEAVVMYNDGMASRLDIMKHLGCKLGHFSVTYAFQSDNSRIKEAEMKSRSSTLDARRALRMRRKAMHEHFVEVEGVRYEAGAF</sequence>
<keyword evidence="2" id="KW-1185">Reference proteome</keyword>
<dbReference type="EMBL" id="BMAU01021253">
    <property type="protein sequence ID" value="GFY05489.1"/>
    <property type="molecule type" value="Genomic_DNA"/>
</dbReference>
<proteinExistence type="predicted"/>
<accession>A0A8X6S272</accession>
<evidence type="ECO:0000313" key="1">
    <source>
        <dbReference type="EMBL" id="GFY05489.1"/>
    </source>
</evidence>
<name>A0A8X6S272_TRICX</name>
<dbReference type="AlphaFoldDB" id="A0A8X6S272"/>
<evidence type="ECO:0000313" key="2">
    <source>
        <dbReference type="Proteomes" id="UP000887159"/>
    </source>
</evidence>
<comment type="caution">
    <text evidence="1">The sequence shown here is derived from an EMBL/GenBank/DDBJ whole genome shotgun (WGS) entry which is preliminary data.</text>
</comment>
<protein>
    <submittedName>
        <fullName evidence="1">Uncharacterized protein</fullName>
    </submittedName>
</protein>